<dbReference type="Pfam" id="PF00583">
    <property type="entry name" value="Acetyltransf_1"/>
    <property type="match status" value="1"/>
</dbReference>
<dbReference type="EMBL" id="ML977606">
    <property type="protein sequence ID" value="KAF1998105.1"/>
    <property type="molecule type" value="Genomic_DNA"/>
</dbReference>
<dbReference type="PROSITE" id="PS51186">
    <property type="entry name" value="GNAT"/>
    <property type="match status" value="1"/>
</dbReference>
<sequence>MLGVADMSDLAFGIGVQILSEESILHVYLACTVNFAREMCDCGARAFENDALDHALFPRHLRTLENENPIHEFRVERLKQRLLNPAWRYVLATHDSGHGHARVVGYAGWVVPRQVNEQEHGKDENSTGNHVKPEAGTEDAAIFPPGMDVEVFKHTMEIIERTRKELLGDNENNVWNLCSLAVDPEFQGRSIASNLVTWGLERADKDHVPAYLESTPAAVRVYTRLGFKELKKLHVLKDNKSHNLTVMLRTPDRIAET</sequence>
<organism evidence="3 4">
    <name type="scientific">Amniculicola lignicola CBS 123094</name>
    <dbReference type="NCBI Taxonomy" id="1392246"/>
    <lineage>
        <taxon>Eukaryota</taxon>
        <taxon>Fungi</taxon>
        <taxon>Dikarya</taxon>
        <taxon>Ascomycota</taxon>
        <taxon>Pezizomycotina</taxon>
        <taxon>Dothideomycetes</taxon>
        <taxon>Pleosporomycetidae</taxon>
        <taxon>Pleosporales</taxon>
        <taxon>Amniculicolaceae</taxon>
        <taxon>Amniculicola</taxon>
    </lineage>
</organism>
<reference evidence="3" key="1">
    <citation type="journal article" date="2020" name="Stud. Mycol.">
        <title>101 Dothideomycetes genomes: a test case for predicting lifestyles and emergence of pathogens.</title>
        <authorList>
            <person name="Haridas S."/>
            <person name="Albert R."/>
            <person name="Binder M."/>
            <person name="Bloem J."/>
            <person name="Labutti K."/>
            <person name="Salamov A."/>
            <person name="Andreopoulos B."/>
            <person name="Baker S."/>
            <person name="Barry K."/>
            <person name="Bills G."/>
            <person name="Bluhm B."/>
            <person name="Cannon C."/>
            <person name="Castanera R."/>
            <person name="Culley D."/>
            <person name="Daum C."/>
            <person name="Ezra D."/>
            <person name="Gonzalez J."/>
            <person name="Henrissat B."/>
            <person name="Kuo A."/>
            <person name="Liang C."/>
            <person name="Lipzen A."/>
            <person name="Lutzoni F."/>
            <person name="Magnuson J."/>
            <person name="Mondo S."/>
            <person name="Nolan M."/>
            <person name="Ohm R."/>
            <person name="Pangilinan J."/>
            <person name="Park H.-J."/>
            <person name="Ramirez L."/>
            <person name="Alfaro M."/>
            <person name="Sun H."/>
            <person name="Tritt A."/>
            <person name="Yoshinaga Y."/>
            <person name="Zwiers L.-H."/>
            <person name="Turgeon B."/>
            <person name="Goodwin S."/>
            <person name="Spatafora J."/>
            <person name="Crous P."/>
            <person name="Grigoriev I."/>
        </authorList>
    </citation>
    <scope>NUCLEOTIDE SEQUENCE</scope>
    <source>
        <strain evidence="3">CBS 123094</strain>
    </source>
</reference>
<dbReference type="Gene3D" id="3.40.630.30">
    <property type="match status" value="1"/>
</dbReference>
<evidence type="ECO:0000259" key="2">
    <source>
        <dbReference type="PROSITE" id="PS51186"/>
    </source>
</evidence>
<dbReference type="SUPFAM" id="SSF55729">
    <property type="entry name" value="Acyl-CoA N-acyltransferases (Nat)"/>
    <property type="match status" value="1"/>
</dbReference>
<dbReference type="InterPro" id="IPR016181">
    <property type="entry name" value="Acyl_CoA_acyltransferase"/>
</dbReference>
<evidence type="ECO:0000256" key="1">
    <source>
        <dbReference type="SAM" id="MobiDB-lite"/>
    </source>
</evidence>
<name>A0A6A5WFZ8_9PLEO</name>
<evidence type="ECO:0000313" key="4">
    <source>
        <dbReference type="Proteomes" id="UP000799779"/>
    </source>
</evidence>
<dbReference type="AlphaFoldDB" id="A0A6A5WFZ8"/>
<accession>A0A6A5WFZ8</accession>
<dbReference type="InterPro" id="IPR000182">
    <property type="entry name" value="GNAT_dom"/>
</dbReference>
<evidence type="ECO:0000313" key="3">
    <source>
        <dbReference type="EMBL" id="KAF1998105.1"/>
    </source>
</evidence>
<dbReference type="Proteomes" id="UP000799779">
    <property type="component" value="Unassembled WGS sequence"/>
</dbReference>
<protein>
    <recommendedName>
        <fullName evidence="2">N-acetyltransferase domain-containing protein</fullName>
    </recommendedName>
</protein>
<dbReference type="PANTHER" id="PTHR42791">
    <property type="entry name" value="GNAT FAMILY ACETYLTRANSFERASE"/>
    <property type="match status" value="1"/>
</dbReference>
<dbReference type="GO" id="GO:0016747">
    <property type="term" value="F:acyltransferase activity, transferring groups other than amino-acyl groups"/>
    <property type="evidence" value="ECO:0007669"/>
    <property type="project" value="InterPro"/>
</dbReference>
<dbReference type="PANTHER" id="PTHR42791:SF2">
    <property type="entry name" value="N-ACETYLTRANSFERASE DOMAIN-CONTAINING PROTEIN"/>
    <property type="match status" value="1"/>
</dbReference>
<dbReference type="OrthoDB" id="2832510at2759"/>
<keyword evidence="4" id="KW-1185">Reference proteome</keyword>
<gene>
    <name evidence="3" type="ORF">P154DRAFT_263009</name>
</gene>
<proteinExistence type="predicted"/>
<feature type="compositionally biased region" description="Basic and acidic residues" evidence="1">
    <location>
        <begin position="118"/>
        <end position="135"/>
    </location>
</feature>
<dbReference type="InterPro" id="IPR052523">
    <property type="entry name" value="Trichothecene_AcTrans"/>
</dbReference>
<dbReference type="CDD" id="cd04301">
    <property type="entry name" value="NAT_SF"/>
    <property type="match status" value="1"/>
</dbReference>
<feature type="domain" description="N-acetyltransferase" evidence="2">
    <location>
        <begin position="166"/>
        <end position="252"/>
    </location>
</feature>
<feature type="region of interest" description="Disordered" evidence="1">
    <location>
        <begin position="118"/>
        <end position="141"/>
    </location>
</feature>